<sequence length="427" mass="47704">MMDDIKKQTGTAAQSESAALLTKLAAPVINDFPDVPLQKSLIERLEAAIKSSQEQDFDKFVLFVGAFELPVIPEHGKEGAVAEHIELFSLPSRFEAGERKIITHALHAPQNAFSLVKGDLATGLIRHSLLTMKDAHQLEYLRLSGIVGKQWKILVEIHYYRNRDKQYHSFHKDTYGETLFVNLCYDTDGPVPGPEYILNPELVDDHERQIAESLPPKFLADLKWVRSQLPKPTQINMSTIPPNGYIAFVDEALHHTTPMAGGRTVNGPVIRTFLTKHYSDAMVQDALAAVGPFREAQPKTTGEKFVSFFSPAKPFADFVKVIPKTEARKWQRLVEMMVTPKASYDRANLLDAGLTNDEIDTLFAEAPLLLGYQHVNIPLTAQASLGKPPLKREASDAALQGRVQPTTPGDRRFFRTWIRAVPADLPH</sequence>
<organism evidence="1 2">
    <name type="scientific">Actinocrispum wychmicini</name>
    <dbReference type="NCBI Taxonomy" id="1213861"/>
    <lineage>
        <taxon>Bacteria</taxon>
        <taxon>Bacillati</taxon>
        <taxon>Actinomycetota</taxon>
        <taxon>Actinomycetes</taxon>
        <taxon>Pseudonocardiales</taxon>
        <taxon>Pseudonocardiaceae</taxon>
        <taxon>Actinocrispum</taxon>
    </lineage>
</organism>
<dbReference type="EMBL" id="SLWS01000010">
    <property type="protein sequence ID" value="TCO53732.1"/>
    <property type="molecule type" value="Genomic_DNA"/>
</dbReference>
<dbReference type="Proteomes" id="UP000295680">
    <property type="component" value="Unassembled WGS sequence"/>
</dbReference>
<name>A0A4R2J7V0_9PSEU</name>
<accession>A0A4R2J7V0</accession>
<gene>
    <name evidence="1" type="ORF">EV192_110322</name>
</gene>
<reference evidence="1 2" key="1">
    <citation type="submission" date="2019-03" db="EMBL/GenBank/DDBJ databases">
        <title>Genomic Encyclopedia of Type Strains, Phase IV (KMG-IV): sequencing the most valuable type-strain genomes for metagenomic binning, comparative biology and taxonomic classification.</title>
        <authorList>
            <person name="Goeker M."/>
        </authorList>
    </citation>
    <scope>NUCLEOTIDE SEQUENCE [LARGE SCALE GENOMIC DNA]</scope>
    <source>
        <strain evidence="1 2">DSM 45934</strain>
    </source>
</reference>
<comment type="caution">
    <text evidence="1">The sequence shown here is derived from an EMBL/GenBank/DDBJ whole genome shotgun (WGS) entry which is preliminary data.</text>
</comment>
<dbReference type="AlphaFoldDB" id="A0A4R2J7V0"/>
<evidence type="ECO:0000313" key="1">
    <source>
        <dbReference type="EMBL" id="TCO53732.1"/>
    </source>
</evidence>
<keyword evidence="2" id="KW-1185">Reference proteome</keyword>
<dbReference type="RefSeq" id="WP_132123681.1">
    <property type="nucleotide sequence ID" value="NZ_SLWS01000010.1"/>
</dbReference>
<protein>
    <submittedName>
        <fullName evidence="1">Uncharacterized protein</fullName>
    </submittedName>
</protein>
<evidence type="ECO:0000313" key="2">
    <source>
        <dbReference type="Proteomes" id="UP000295680"/>
    </source>
</evidence>
<proteinExistence type="predicted"/>
<dbReference type="OrthoDB" id="3664013at2"/>